<dbReference type="EMBL" id="FOYT01000001">
    <property type="protein sequence ID" value="SFR36288.1"/>
    <property type="molecule type" value="Genomic_DNA"/>
</dbReference>
<keyword evidence="1" id="KW-0812">Transmembrane</keyword>
<name>A0A1I6G282_9EURY</name>
<dbReference type="AlphaFoldDB" id="A0A1I6G282"/>
<dbReference type="Proteomes" id="UP000198531">
    <property type="component" value="Unassembled WGS sequence"/>
</dbReference>
<feature type="transmembrane region" description="Helical" evidence="1">
    <location>
        <begin position="92"/>
        <end position="114"/>
    </location>
</feature>
<protein>
    <submittedName>
        <fullName evidence="2">Uncharacterized protein</fullName>
    </submittedName>
</protein>
<keyword evidence="1" id="KW-1133">Transmembrane helix</keyword>
<keyword evidence="1" id="KW-0472">Membrane</keyword>
<sequence>MSAIVADHPAPGARLGPGATVVDDTSLEVETVEEIESNQNANPIEEFIESTDGEMRPALEYALGVTQRLGIEPKTEHLADDASTTARIGGSIMVVAQGVIIAVVALIVLGALYNTEIVANPQYNNTWTQMFDTFANYGSTAFTLIGVGLIAVGAGVALSYFGGMGGMGGGGR</sequence>
<evidence type="ECO:0000313" key="2">
    <source>
        <dbReference type="EMBL" id="SFR36288.1"/>
    </source>
</evidence>
<organism evidence="2 3">
    <name type="scientific">Halogeometricum rufum</name>
    <dbReference type="NCBI Taxonomy" id="553469"/>
    <lineage>
        <taxon>Archaea</taxon>
        <taxon>Methanobacteriati</taxon>
        <taxon>Methanobacteriota</taxon>
        <taxon>Stenosarchaea group</taxon>
        <taxon>Halobacteria</taxon>
        <taxon>Halobacteriales</taxon>
        <taxon>Haloferacaceae</taxon>
        <taxon>Halogeometricum</taxon>
    </lineage>
</organism>
<accession>A0A1I6G282</accession>
<dbReference type="STRING" id="553469.SAMN04487947_0443"/>
<proteinExistence type="predicted"/>
<gene>
    <name evidence="2" type="ORF">SAMN04487947_0443</name>
</gene>
<reference evidence="3" key="1">
    <citation type="submission" date="2016-10" db="EMBL/GenBank/DDBJ databases">
        <authorList>
            <person name="Varghese N."/>
            <person name="Submissions S."/>
        </authorList>
    </citation>
    <scope>NUCLEOTIDE SEQUENCE [LARGE SCALE GENOMIC DNA]</scope>
    <source>
        <strain evidence="3">CGMCC 1.7736</strain>
    </source>
</reference>
<evidence type="ECO:0000313" key="3">
    <source>
        <dbReference type="Proteomes" id="UP000198531"/>
    </source>
</evidence>
<feature type="transmembrane region" description="Helical" evidence="1">
    <location>
        <begin position="134"/>
        <end position="162"/>
    </location>
</feature>
<keyword evidence="3" id="KW-1185">Reference proteome</keyword>
<evidence type="ECO:0000256" key="1">
    <source>
        <dbReference type="SAM" id="Phobius"/>
    </source>
</evidence>
<dbReference type="RefSeq" id="WP_245778416.1">
    <property type="nucleotide sequence ID" value="NZ_FOYT01000001.1"/>
</dbReference>